<evidence type="ECO:0000313" key="1">
    <source>
        <dbReference type="EMBL" id="MBB6070415.1"/>
    </source>
</evidence>
<dbReference type="Proteomes" id="UP000582837">
    <property type="component" value="Unassembled WGS sequence"/>
</dbReference>
<dbReference type="EMBL" id="JACHIA010000004">
    <property type="protein sequence ID" value="MBB6070415.1"/>
    <property type="molecule type" value="Genomic_DNA"/>
</dbReference>
<gene>
    <name evidence="1" type="ORF">HNQ61_002034</name>
</gene>
<dbReference type="Gene3D" id="2.60.40.10">
    <property type="entry name" value="Immunoglobulins"/>
    <property type="match status" value="1"/>
</dbReference>
<dbReference type="InterPro" id="IPR013783">
    <property type="entry name" value="Ig-like_fold"/>
</dbReference>
<reference evidence="1 2" key="1">
    <citation type="submission" date="2020-08" db="EMBL/GenBank/DDBJ databases">
        <title>Genomic Encyclopedia of Type Strains, Phase IV (KMG-IV): sequencing the most valuable type-strain genomes for metagenomic binning, comparative biology and taxonomic classification.</title>
        <authorList>
            <person name="Goeker M."/>
        </authorList>
    </citation>
    <scope>NUCLEOTIDE SEQUENCE [LARGE SCALE GENOMIC DNA]</scope>
    <source>
        <strain evidence="1 2">DSM 29007</strain>
    </source>
</reference>
<dbReference type="RefSeq" id="WP_183685616.1">
    <property type="nucleotide sequence ID" value="NZ_JACHIA010000004.1"/>
</dbReference>
<evidence type="ECO:0000313" key="2">
    <source>
        <dbReference type="Proteomes" id="UP000582837"/>
    </source>
</evidence>
<keyword evidence="2" id="KW-1185">Reference proteome</keyword>
<protein>
    <submittedName>
        <fullName evidence="1">Uncharacterized protein</fullName>
    </submittedName>
</protein>
<accession>A0A841GX82</accession>
<dbReference type="AlphaFoldDB" id="A0A841GX82"/>
<sequence>MDDRFFLRLRHARTGYACAIDFSPVTGRARNRKVCRGSEDDPALARPPGIIITPPGGDTVTVVRPPEDPQAHRPTLLPPAVGDVAEATVEPGASRVVVFPLTNRSAEARSFTFGVSSANAGLVPEPARPADARLEPAEQAGIPVTVSVAPGALADQATEVELRAADTGDRGYAASGRVRVRAALALARPRIAAPAPEIRDAGETFTVLYRVTNASNAARVLRLRSELLPGSALSLAAPLADVTVEAGQERMMPVTYRLDPGAEGGSAWDARVVVADRDAPAYAETSTPFHVTARLALEPPVVSGVPGRTEVPGAEFTIVWQIANRSNAPREIRLTAGSVSPDLAAVTPAGSVSRTIARGATASFPVTYRLAPRTTCQSIHGVSLRAEDAGAPALAASGSGEVRAATVLAAPVVAPPGSRSDGPGTSFTATWQVTNASNCEREIQVEALPAGDVEVVSATGVGIVRLQPFERRAAEVTYRVRGASLYQAESRPALRAADAAAPGQATTQTFVTTTALALCAPTVAGPIGVPPQPQQPGTGATVVHRVSNCSNAPRVFSFRAASANPGAVPDPADPAGMTIPAFSTRDVAFTYVVPPLATGAAVSDLAFRVEDEQRPALAAASAFRAVVAVVPLPPVLSAFAGQTIMPGDVAASSAVLTSRSNVAADYCFESSVHAGTAEPGKVVAPSPAAPECIAIAPYGSATVRQLVTGAPGAEHNWSNEVSVRAYDAARTALASEQRFLVAAALVLVDPTLVVPATPPPLIWMAGQERTVEYPVTNESNAPRDLCLTVVTGAELAGVSPAEQCATVGARQPFSFRHTLRGDRAGDVRTTVRVYDRHEPARHAEGAFLATVVDAAPIARWTPPSPVYVRKWAEFDGGQSSSPVGARIVKYVWSWGLINQRWTGTRFEPGGSGVATDELSTATTRRAWDYRGAFQVCLVVEDDAGRRSRPACEEVRTLMESRARLAFRYRGWWYDPSDFCFDAPWDNQCPDAHGNARWEILLNQSQGDVPIRRAWASVRVEFWQTDDRFARAFSYAGNVETLPYTLVSGGQTLAYDFMSNRHKASGSVESGRWRVLDTNGTSALGWPRPPGLDLHPLVLNVNLGSATGVWDTGPHWVPNTAWITLFVEDAHGGVTSQTASLDHARAEWRGGECLGGTSGWGCIEGYERLSPPREEPRVVMSKEDLGDWVYRYTGSGSSPDGRVVDWWWETTVSSYSAGTYETRTSREPVLEVRPRTCEIVDVALVYVDDRGQRGHALDRVVRGEAEECIVAVPL</sequence>
<proteinExistence type="predicted"/>
<organism evidence="1 2">
    <name type="scientific">Longimicrobium terrae</name>
    <dbReference type="NCBI Taxonomy" id="1639882"/>
    <lineage>
        <taxon>Bacteria</taxon>
        <taxon>Pseudomonadati</taxon>
        <taxon>Gemmatimonadota</taxon>
        <taxon>Longimicrobiia</taxon>
        <taxon>Longimicrobiales</taxon>
        <taxon>Longimicrobiaceae</taxon>
        <taxon>Longimicrobium</taxon>
    </lineage>
</organism>
<name>A0A841GX82_9BACT</name>
<comment type="caution">
    <text evidence="1">The sequence shown here is derived from an EMBL/GenBank/DDBJ whole genome shotgun (WGS) entry which is preliminary data.</text>
</comment>